<feature type="compositionally biased region" description="Low complexity" evidence="2">
    <location>
        <begin position="1"/>
        <end position="32"/>
    </location>
</feature>
<evidence type="ECO:0000313" key="4">
    <source>
        <dbReference type="Proteomes" id="UP001585080"/>
    </source>
</evidence>
<keyword evidence="4" id="KW-1185">Reference proteome</keyword>
<dbReference type="PANTHER" id="PTHR38432:SF1">
    <property type="entry name" value="TELA-LIKE PROTEIN SAOUHSC_01408"/>
    <property type="match status" value="1"/>
</dbReference>
<dbReference type="PANTHER" id="PTHR38432">
    <property type="entry name" value="TELA-LIKE PROTEIN SAOUHSC_01408"/>
    <property type="match status" value="1"/>
</dbReference>
<evidence type="ECO:0000256" key="2">
    <source>
        <dbReference type="SAM" id="MobiDB-lite"/>
    </source>
</evidence>
<evidence type="ECO:0000313" key="3">
    <source>
        <dbReference type="EMBL" id="MFB8772472.1"/>
    </source>
</evidence>
<feature type="region of interest" description="Disordered" evidence="2">
    <location>
        <begin position="1"/>
        <end position="53"/>
    </location>
</feature>
<dbReference type="Proteomes" id="UP001585080">
    <property type="component" value="Unassembled WGS sequence"/>
</dbReference>
<protein>
    <submittedName>
        <fullName evidence="3">Toxic anion resistance protein</fullName>
    </submittedName>
</protein>
<dbReference type="Pfam" id="PF05816">
    <property type="entry name" value="TelA"/>
    <property type="match status" value="1"/>
</dbReference>
<dbReference type="RefSeq" id="WP_376731420.1">
    <property type="nucleotide sequence ID" value="NZ_JAYMRP010000004.1"/>
</dbReference>
<gene>
    <name evidence="3" type="ORF">VSS16_06945</name>
</gene>
<proteinExistence type="inferred from homology"/>
<dbReference type="InterPro" id="IPR008863">
    <property type="entry name" value="Toxic_anion-R_TelA"/>
</dbReference>
<comment type="similarity">
    <text evidence="1">Belongs to the TelA family.</text>
</comment>
<name>A0ABV5E6K0_9ACTN</name>
<accession>A0ABV5E6K0</accession>
<comment type="caution">
    <text evidence="3">The sequence shown here is derived from an EMBL/GenBank/DDBJ whole genome shotgun (WGS) entry which is preliminary data.</text>
</comment>
<evidence type="ECO:0000256" key="1">
    <source>
        <dbReference type="ARBA" id="ARBA00005541"/>
    </source>
</evidence>
<sequence length="416" mass="44669">MNDQSTGFGPGFGPSTSQSTSQSTSESAPSGSDATFHLTPPEPVPAVPPERAGGLVPVDEQVRADMARKAADYVASLAALDARSPEFTGKVGEITALGEAEMRTAAAQSNRMLERTVRSLPTKGGDAQARVAGSLVELRRVVEDLDPRDLPSGKGRKFLSRLPGGNRLRDHLAKYASAQGTLNRIVGALRGGQDELRRDNAALKTERVRLWETMGKLQEYVVLTEALDTAVERHIGRADPQAADALRADVLFPVRQKHQDLLTQLAVCAQGYLAMDVVRRNNDELVKGVDRAATTTVSALRISVMLAAALDHQKKVVDQVDALRGTTEDLIRSNAGMLATQSGDIQRIAADPAVGAETLRTAFQEIYRTLDAIDTYKARATEAMAATVESLTDELRHAGARLERSRSQDALDGGRA</sequence>
<organism evidence="3 4">
    <name type="scientific">Streptomyces broussonetiae</name>
    <dbReference type="NCBI Taxonomy" id="2686304"/>
    <lineage>
        <taxon>Bacteria</taxon>
        <taxon>Bacillati</taxon>
        <taxon>Actinomycetota</taxon>
        <taxon>Actinomycetes</taxon>
        <taxon>Kitasatosporales</taxon>
        <taxon>Streptomycetaceae</taxon>
        <taxon>Streptomyces</taxon>
    </lineage>
</organism>
<reference evidence="3 4" key="1">
    <citation type="submission" date="2024-01" db="EMBL/GenBank/DDBJ databases">
        <title>Genome mining of biosynthetic gene clusters to explore secondary metabolites of Streptomyces sp.</title>
        <authorList>
            <person name="Baig A."/>
            <person name="Ajitkumar Shintre N."/>
            <person name="Kumar H."/>
            <person name="Anbarasu A."/>
            <person name="Ramaiah S."/>
        </authorList>
    </citation>
    <scope>NUCLEOTIDE SEQUENCE [LARGE SCALE GENOMIC DNA]</scope>
    <source>
        <strain evidence="3 4">A57</strain>
    </source>
</reference>
<dbReference type="EMBL" id="JAYMRP010000004">
    <property type="protein sequence ID" value="MFB8772472.1"/>
    <property type="molecule type" value="Genomic_DNA"/>
</dbReference>